<reference evidence="3 4" key="1">
    <citation type="journal article" date="2018" name="Nat. Biotechnol.">
        <title>A standardized bacterial taxonomy based on genome phylogeny substantially revises the tree of life.</title>
        <authorList>
            <person name="Parks D.H."/>
            <person name="Chuvochina M."/>
            <person name="Waite D.W."/>
            <person name="Rinke C."/>
            <person name="Skarshewski A."/>
            <person name="Chaumeil P.A."/>
            <person name="Hugenholtz P."/>
        </authorList>
    </citation>
    <scope>NUCLEOTIDE SEQUENCE [LARGE SCALE GENOMIC DNA]</scope>
    <source>
        <strain evidence="3">UBA9015</strain>
    </source>
</reference>
<gene>
    <name evidence="3" type="ORF">DEP91_09990</name>
</gene>
<comment type="caution">
    <text evidence="3">The sequence shown here is derived from an EMBL/GenBank/DDBJ whole genome shotgun (WGS) entry which is preliminary data.</text>
</comment>
<keyword evidence="2" id="KW-0732">Signal</keyword>
<proteinExistence type="predicted"/>
<feature type="signal peptide" evidence="2">
    <location>
        <begin position="1"/>
        <end position="29"/>
    </location>
</feature>
<name>A0A3D0WCP8_9SPHN</name>
<organism evidence="3 4">
    <name type="scientific">Sphingomonas bacterium</name>
    <dbReference type="NCBI Taxonomy" id="1895847"/>
    <lineage>
        <taxon>Bacteria</taxon>
        <taxon>Pseudomonadati</taxon>
        <taxon>Pseudomonadota</taxon>
        <taxon>Alphaproteobacteria</taxon>
        <taxon>Sphingomonadales</taxon>
        <taxon>Sphingomonadaceae</taxon>
        <taxon>Sphingomonas</taxon>
    </lineage>
</organism>
<accession>A0A3D0WCP8</accession>
<protein>
    <submittedName>
        <fullName evidence="3">Uncharacterized protein</fullName>
    </submittedName>
</protein>
<feature type="chain" id="PRO_5017572009" evidence="2">
    <location>
        <begin position="30"/>
        <end position="96"/>
    </location>
</feature>
<dbReference type="EMBL" id="DOYJ01000276">
    <property type="protein sequence ID" value="HCB76486.1"/>
    <property type="molecule type" value="Genomic_DNA"/>
</dbReference>
<sequence length="96" mass="10151">MPLEGLTMKRKWMLALATATAMLPAAAFAQEEEGRGRPGRSMDAGSRAAARAEVARDSGVSIGARAERPAPPPRAEGGDFRRGGFQRPEGQTGGWE</sequence>
<evidence type="ECO:0000256" key="1">
    <source>
        <dbReference type="SAM" id="MobiDB-lite"/>
    </source>
</evidence>
<evidence type="ECO:0000313" key="3">
    <source>
        <dbReference type="EMBL" id="HCB76486.1"/>
    </source>
</evidence>
<feature type="region of interest" description="Disordered" evidence="1">
    <location>
        <begin position="30"/>
        <end position="96"/>
    </location>
</feature>
<feature type="compositionally biased region" description="Low complexity" evidence="1">
    <location>
        <begin position="39"/>
        <end position="52"/>
    </location>
</feature>
<evidence type="ECO:0000313" key="4">
    <source>
        <dbReference type="Proteomes" id="UP000262699"/>
    </source>
</evidence>
<dbReference type="AlphaFoldDB" id="A0A3D0WCP8"/>
<evidence type="ECO:0000256" key="2">
    <source>
        <dbReference type="SAM" id="SignalP"/>
    </source>
</evidence>
<dbReference type="Proteomes" id="UP000262699">
    <property type="component" value="Unassembled WGS sequence"/>
</dbReference>
<feature type="non-terminal residue" evidence="3">
    <location>
        <position position="96"/>
    </location>
</feature>